<dbReference type="SUPFAM" id="SSF55021">
    <property type="entry name" value="ACT-like"/>
    <property type="match status" value="1"/>
</dbReference>
<reference evidence="5 6" key="1">
    <citation type="submission" date="2019-12" db="EMBL/GenBank/DDBJ databases">
        <title>Microbes associate with the intestines of laboratory mice.</title>
        <authorList>
            <person name="Navarre W."/>
            <person name="Wong E."/>
        </authorList>
    </citation>
    <scope>NUCLEOTIDE SEQUENCE [LARGE SCALE GENOMIC DNA]</scope>
    <source>
        <strain evidence="5 6">NM51_B2-22</strain>
    </source>
</reference>
<evidence type="ECO:0000256" key="1">
    <source>
        <dbReference type="ARBA" id="ARBA00023122"/>
    </source>
</evidence>
<organism evidence="5 6">
    <name type="scientific">Streptococcus danieliae</name>
    <dbReference type="NCBI Taxonomy" id="747656"/>
    <lineage>
        <taxon>Bacteria</taxon>
        <taxon>Bacillati</taxon>
        <taxon>Bacillota</taxon>
        <taxon>Bacilli</taxon>
        <taxon>Lactobacillales</taxon>
        <taxon>Streptococcaceae</taxon>
        <taxon>Streptococcus</taxon>
    </lineage>
</organism>
<dbReference type="Proteomes" id="UP000461595">
    <property type="component" value="Unassembled WGS sequence"/>
</dbReference>
<dbReference type="OrthoDB" id="9802114at2"/>
<name>A0A7X3KC84_9STRE</name>
<keyword evidence="1 2" id="KW-0129">CBS domain</keyword>
<dbReference type="PROSITE" id="PS51371">
    <property type="entry name" value="CBS"/>
    <property type="match status" value="2"/>
</dbReference>
<proteinExistence type="predicted"/>
<dbReference type="InterPro" id="IPR002912">
    <property type="entry name" value="ACT_dom"/>
</dbReference>
<evidence type="ECO:0000256" key="2">
    <source>
        <dbReference type="PROSITE-ProRule" id="PRU00703"/>
    </source>
</evidence>
<dbReference type="AlphaFoldDB" id="A0A7X3KC84"/>
<feature type="domain" description="CBS" evidence="3">
    <location>
        <begin position="81"/>
        <end position="140"/>
    </location>
</feature>
<dbReference type="Pfam" id="PF00571">
    <property type="entry name" value="CBS"/>
    <property type="match status" value="2"/>
</dbReference>
<sequence length="218" mass="24390">MAVKDFMTKRVVFIDPDTSIAHAADLMREQNLHRLPVMDHGKLVGLVTEGTIAEATPSKATTLSIYEMNYLLNKTKVKGVMVRDVFTLDEDASLEDAVYLMFKHKVGILPVMKGDELRGVITDRDVFKAFLEVAGYGAPGTRVRVRTTNQVGVLERAVHAVVERDLNIDNVVNIPNADSSVTIELQLEGHTDHEQLREELEKQGFQVDYVHETQAKAF</sequence>
<dbReference type="InterPro" id="IPR046342">
    <property type="entry name" value="CBS_dom_sf"/>
</dbReference>
<comment type="caution">
    <text evidence="5">The sequence shown here is derived from an EMBL/GenBank/DDBJ whole genome shotgun (WGS) entry which is preliminary data.</text>
</comment>
<gene>
    <name evidence="5" type="ORF">E5983_03225</name>
</gene>
<protein>
    <submittedName>
        <fullName evidence="5">CBS domain-containing protein</fullName>
    </submittedName>
</protein>
<evidence type="ECO:0000259" key="3">
    <source>
        <dbReference type="PROSITE" id="PS51371"/>
    </source>
</evidence>
<dbReference type="PANTHER" id="PTHR43080">
    <property type="entry name" value="CBS DOMAIN-CONTAINING PROTEIN CBSX3, MITOCHONDRIAL"/>
    <property type="match status" value="1"/>
</dbReference>
<evidence type="ECO:0000313" key="5">
    <source>
        <dbReference type="EMBL" id="MVX58662.1"/>
    </source>
</evidence>
<dbReference type="CDD" id="cd04584">
    <property type="entry name" value="CBS_pair_AcuB_like"/>
    <property type="match status" value="1"/>
</dbReference>
<dbReference type="PANTHER" id="PTHR43080:SF2">
    <property type="entry name" value="CBS DOMAIN-CONTAINING PROTEIN"/>
    <property type="match status" value="1"/>
</dbReference>
<dbReference type="Gene3D" id="3.10.580.10">
    <property type="entry name" value="CBS-domain"/>
    <property type="match status" value="1"/>
</dbReference>
<feature type="domain" description="CBS" evidence="3">
    <location>
        <begin position="7"/>
        <end position="63"/>
    </location>
</feature>
<dbReference type="RefSeq" id="WP_160332476.1">
    <property type="nucleotide sequence ID" value="NZ_WSRS01000018.1"/>
</dbReference>
<dbReference type="SMART" id="SM00116">
    <property type="entry name" value="CBS"/>
    <property type="match status" value="2"/>
</dbReference>
<dbReference type="InterPro" id="IPR000644">
    <property type="entry name" value="CBS_dom"/>
</dbReference>
<dbReference type="InterPro" id="IPR045865">
    <property type="entry name" value="ACT-like_dom_sf"/>
</dbReference>
<feature type="domain" description="ACT" evidence="4">
    <location>
        <begin position="142"/>
        <end position="215"/>
    </location>
</feature>
<dbReference type="InterPro" id="IPR051257">
    <property type="entry name" value="Diverse_CBS-Domain"/>
</dbReference>
<evidence type="ECO:0000313" key="6">
    <source>
        <dbReference type="Proteomes" id="UP000461595"/>
    </source>
</evidence>
<accession>A0A7X3KC84</accession>
<evidence type="ECO:0000259" key="4">
    <source>
        <dbReference type="PROSITE" id="PS51671"/>
    </source>
</evidence>
<dbReference type="PROSITE" id="PS51671">
    <property type="entry name" value="ACT"/>
    <property type="match status" value="1"/>
</dbReference>
<dbReference type="EMBL" id="WSRS01000018">
    <property type="protein sequence ID" value="MVX58662.1"/>
    <property type="molecule type" value="Genomic_DNA"/>
</dbReference>
<dbReference type="SUPFAM" id="SSF54631">
    <property type="entry name" value="CBS-domain pair"/>
    <property type="match status" value="1"/>
</dbReference>